<reference evidence="7 8" key="1">
    <citation type="journal article" date="2021" name="Hortic Res">
        <title>Chromosome-scale assembly of the Dendrobium chrysotoxum genome enhances the understanding of orchid evolution.</title>
        <authorList>
            <person name="Zhang Y."/>
            <person name="Zhang G.Q."/>
            <person name="Zhang D."/>
            <person name="Liu X.D."/>
            <person name="Xu X.Y."/>
            <person name="Sun W.H."/>
            <person name="Yu X."/>
            <person name="Zhu X."/>
            <person name="Wang Z.W."/>
            <person name="Zhao X."/>
            <person name="Zhong W.Y."/>
            <person name="Chen H."/>
            <person name="Yin W.L."/>
            <person name="Huang T."/>
            <person name="Niu S.C."/>
            <person name="Liu Z.J."/>
        </authorList>
    </citation>
    <scope>NUCLEOTIDE SEQUENCE [LARGE SCALE GENOMIC DNA]</scope>
    <source>
        <strain evidence="7">Lindl</strain>
    </source>
</reference>
<dbReference type="AlphaFoldDB" id="A0AAV7HID7"/>
<feature type="transmembrane region" description="Helical" evidence="6">
    <location>
        <begin position="63"/>
        <end position="82"/>
    </location>
</feature>
<dbReference type="GO" id="GO:0006621">
    <property type="term" value="P:protein retention in ER lumen"/>
    <property type="evidence" value="ECO:0007669"/>
    <property type="project" value="TreeGrafter"/>
</dbReference>
<dbReference type="PANTHER" id="PTHR10743">
    <property type="entry name" value="PROTEIN RER1"/>
    <property type="match status" value="1"/>
</dbReference>
<evidence type="ECO:0000256" key="4">
    <source>
        <dbReference type="ARBA" id="ARBA00022989"/>
    </source>
</evidence>
<feature type="transmembrane region" description="Helical" evidence="6">
    <location>
        <begin position="94"/>
        <end position="113"/>
    </location>
</feature>
<dbReference type="GO" id="GO:0005783">
    <property type="term" value="C:endoplasmic reticulum"/>
    <property type="evidence" value="ECO:0007669"/>
    <property type="project" value="GOC"/>
</dbReference>
<evidence type="ECO:0000256" key="3">
    <source>
        <dbReference type="ARBA" id="ARBA00022692"/>
    </source>
</evidence>
<sequence>MEWLVSLSLPLCLLGFSLPSRFWWLFALPMAAGWFPLAASSVSPLTSSVLVVLLLFPKRFAGLLVPAALVAGLPLRFLPSWLVPWPFWLFSVKIFQALMHLANMGACSWLSMLPKVQGVKILLHVLGGTLLVDGIAEDGHAMTFFISSEEMFSVMYSITKAICIAFVMSFFSFFDVPVFWPILLFYWIVLFFLTMKRQIMHMIKYKYIPFNTGKQEHRLNVPIKLYHVFLYDALTLLKEACSVRHNMVKTCGGAAAAWLGLANRTLLIKGRQKMALKRQKMLPVHWL</sequence>
<protein>
    <submittedName>
        <fullName evidence="7">Uncharacterized protein</fullName>
    </submittedName>
</protein>
<evidence type="ECO:0000313" key="7">
    <source>
        <dbReference type="EMBL" id="KAH0467178.1"/>
    </source>
</evidence>
<dbReference type="Pfam" id="PF03248">
    <property type="entry name" value="Rer1"/>
    <property type="match status" value="1"/>
</dbReference>
<dbReference type="PANTHER" id="PTHR10743:SF0">
    <property type="entry name" value="PROTEIN RER1"/>
    <property type="match status" value="1"/>
</dbReference>
<evidence type="ECO:0000256" key="5">
    <source>
        <dbReference type="ARBA" id="ARBA00023136"/>
    </source>
</evidence>
<dbReference type="InterPro" id="IPR004932">
    <property type="entry name" value="Rer1"/>
</dbReference>
<evidence type="ECO:0000256" key="1">
    <source>
        <dbReference type="ARBA" id="ARBA00004141"/>
    </source>
</evidence>
<evidence type="ECO:0000256" key="2">
    <source>
        <dbReference type="ARBA" id="ARBA00006070"/>
    </source>
</evidence>
<evidence type="ECO:0000313" key="8">
    <source>
        <dbReference type="Proteomes" id="UP000775213"/>
    </source>
</evidence>
<keyword evidence="3 6" id="KW-0812">Transmembrane</keyword>
<keyword evidence="5 6" id="KW-0472">Membrane</keyword>
<comment type="caution">
    <text evidence="7">The sequence shown here is derived from an EMBL/GenBank/DDBJ whole genome shotgun (WGS) entry which is preliminary data.</text>
</comment>
<dbReference type="GO" id="GO:0006890">
    <property type="term" value="P:retrograde vesicle-mediated transport, Golgi to endoplasmic reticulum"/>
    <property type="evidence" value="ECO:0007669"/>
    <property type="project" value="TreeGrafter"/>
</dbReference>
<dbReference type="Proteomes" id="UP000775213">
    <property type="component" value="Unassembled WGS sequence"/>
</dbReference>
<comment type="similarity">
    <text evidence="2">Belongs to the RER1 family.</text>
</comment>
<name>A0AAV7HID7_DENCH</name>
<feature type="transmembrane region" description="Helical" evidence="6">
    <location>
        <begin position="178"/>
        <end position="195"/>
    </location>
</feature>
<keyword evidence="4 6" id="KW-1133">Transmembrane helix</keyword>
<keyword evidence="8" id="KW-1185">Reference proteome</keyword>
<feature type="transmembrane region" description="Helical" evidence="6">
    <location>
        <begin position="35"/>
        <end position="56"/>
    </location>
</feature>
<comment type="subcellular location">
    <subcellularLocation>
        <location evidence="1">Membrane</location>
        <topology evidence="1">Multi-pass membrane protein</topology>
    </subcellularLocation>
</comment>
<accession>A0AAV7HID7</accession>
<dbReference type="GO" id="GO:0000139">
    <property type="term" value="C:Golgi membrane"/>
    <property type="evidence" value="ECO:0007669"/>
    <property type="project" value="TreeGrafter"/>
</dbReference>
<proteinExistence type="inferred from homology"/>
<dbReference type="EMBL" id="JAGFBR010000005">
    <property type="protein sequence ID" value="KAH0467178.1"/>
    <property type="molecule type" value="Genomic_DNA"/>
</dbReference>
<gene>
    <name evidence="7" type="ORF">IEQ34_004416</name>
</gene>
<organism evidence="7 8">
    <name type="scientific">Dendrobium chrysotoxum</name>
    <name type="common">Orchid</name>
    <dbReference type="NCBI Taxonomy" id="161865"/>
    <lineage>
        <taxon>Eukaryota</taxon>
        <taxon>Viridiplantae</taxon>
        <taxon>Streptophyta</taxon>
        <taxon>Embryophyta</taxon>
        <taxon>Tracheophyta</taxon>
        <taxon>Spermatophyta</taxon>
        <taxon>Magnoliopsida</taxon>
        <taxon>Liliopsida</taxon>
        <taxon>Asparagales</taxon>
        <taxon>Orchidaceae</taxon>
        <taxon>Epidendroideae</taxon>
        <taxon>Malaxideae</taxon>
        <taxon>Dendrobiinae</taxon>
        <taxon>Dendrobium</taxon>
    </lineage>
</organism>
<feature type="transmembrane region" description="Helical" evidence="6">
    <location>
        <begin position="152"/>
        <end position="172"/>
    </location>
</feature>
<evidence type="ECO:0000256" key="6">
    <source>
        <dbReference type="SAM" id="Phobius"/>
    </source>
</evidence>